<evidence type="ECO:0000313" key="3">
    <source>
        <dbReference type="Proteomes" id="UP001221142"/>
    </source>
</evidence>
<dbReference type="CDD" id="cd18186">
    <property type="entry name" value="BTB_POZ_ZBTB_KLHL-like"/>
    <property type="match status" value="1"/>
</dbReference>
<gene>
    <name evidence="2" type="ORF">FB45DRAFT_886760</name>
</gene>
<proteinExistence type="predicted"/>
<reference evidence="2" key="1">
    <citation type="submission" date="2023-03" db="EMBL/GenBank/DDBJ databases">
        <title>Massive genome expansion in bonnet fungi (Mycena s.s.) driven by repeated elements and novel gene families across ecological guilds.</title>
        <authorList>
            <consortium name="Lawrence Berkeley National Laboratory"/>
            <person name="Harder C.B."/>
            <person name="Miyauchi S."/>
            <person name="Viragh M."/>
            <person name="Kuo A."/>
            <person name="Thoen E."/>
            <person name="Andreopoulos B."/>
            <person name="Lu D."/>
            <person name="Skrede I."/>
            <person name="Drula E."/>
            <person name="Henrissat B."/>
            <person name="Morin E."/>
            <person name="Kohler A."/>
            <person name="Barry K."/>
            <person name="LaButti K."/>
            <person name="Morin E."/>
            <person name="Salamov A."/>
            <person name="Lipzen A."/>
            <person name="Mereny Z."/>
            <person name="Hegedus B."/>
            <person name="Baldrian P."/>
            <person name="Stursova M."/>
            <person name="Weitz H."/>
            <person name="Taylor A."/>
            <person name="Grigoriev I.V."/>
            <person name="Nagy L.G."/>
            <person name="Martin F."/>
            <person name="Kauserud H."/>
        </authorList>
    </citation>
    <scope>NUCLEOTIDE SEQUENCE</scope>
    <source>
        <strain evidence="2">9284</strain>
    </source>
</reference>
<evidence type="ECO:0000259" key="1">
    <source>
        <dbReference type="PROSITE" id="PS50097"/>
    </source>
</evidence>
<evidence type="ECO:0000313" key="2">
    <source>
        <dbReference type="EMBL" id="KAJ7650044.1"/>
    </source>
</evidence>
<dbReference type="AlphaFoldDB" id="A0AAD7CIM5"/>
<feature type="domain" description="BTB" evidence="1">
    <location>
        <begin position="27"/>
        <end position="91"/>
    </location>
</feature>
<dbReference type="Pfam" id="PF00651">
    <property type="entry name" value="BTB"/>
    <property type="match status" value="1"/>
</dbReference>
<dbReference type="InterPro" id="IPR000210">
    <property type="entry name" value="BTB/POZ_dom"/>
</dbReference>
<dbReference type="EMBL" id="JARKIF010000001">
    <property type="protein sequence ID" value="KAJ7650044.1"/>
    <property type="molecule type" value="Genomic_DNA"/>
</dbReference>
<dbReference type="Proteomes" id="UP001221142">
    <property type="component" value="Unassembled WGS sequence"/>
</dbReference>
<name>A0AAD7CIM5_9AGAR</name>
<dbReference type="Gene3D" id="3.30.710.10">
    <property type="entry name" value="Potassium Channel Kv1.1, Chain A"/>
    <property type="match status" value="1"/>
</dbReference>
<dbReference type="SUPFAM" id="SSF54695">
    <property type="entry name" value="POZ domain"/>
    <property type="match status" value="1"/>
</dbReference>
<sequence length="322" mass="36375">MEGPPAKRQRTENGEIVRSPEIWHSDGSVVLHAGCTQFCVHWSVLSLHSSFFRDLHGLPQPPNEPKIEGCPVIELSDSSEDVETVLKALYDPLFFAQKNLPLSVIASHIRLGRKYELTNILSNVVERLTYENPSTLEGYDRLMSPSGYIPSKFEPYRGAFIDVLTLARENNLLGVLPCAYYRVTACYTQVQAELFDGVQRPDGTHATLSPADLRLCILGRHQLLQSQWEMDHSLGWLRIGGSDRCTDDDSCGKSRTLFSRELLLEGKPGVFPQITWVLKRTKVCDACKEDGRIKLVEGRKKMWESLPSFFSLPPWAELKNDL</sequence>
<protein>
    <recommendedName>
        <fullName evidence="1">BTB domain-containing protein</fullName>
    </recommendedName>
</protein>
<organism evidence="2 3">
    <name type="scientific">Roridomyces roridus</name>
    <dbReference type="NCBI Taxonomy" id="1738132"/>
    <lineage>
        <taxon>Eukaryota</taxon>
        <taxon>Fungi</taxon>
        <taxon>Dikarya</taxon>
        <taxon>Basidiomycota</taxon>
        <taxon>Agaricomycotina</taxon>
        <taxon>Agaricomycetes</taxon>
        <taxon>Agaricomycetidae</taxon>
        <taxon>Agaricales</taxon>
        <taxon>Marasmiineae</taxon>
        <taxon>Mycenaceae</taxon>
        <taxon>Roridomyces</taxon>
    </lineage>
</organism>
<comment type="caution">
    <text evidence="2">The sequence shown here is derived from an EMBL/GenBank/DDBJ whole genome shotgun (WGS) entry which is preliminary data.</text>
</comment>
<feature type="non-terminal residue" evidence="2">
    <location>
        <position position="322"/>
    </location>
</feature>
<keyword evidence="3" id="KW-1185">Reference proteome</keyword>
<dbReference type="PROSITE" id="PS50097">
    <property type="entry name" value="BTB"/>
    <property type="match status" value="1"/>
</dbReference>
<accession>A0AAD7CIM5</accession>
<dbReference type="InterPro" id="IPR011333">
    <property type="entry name" value="SKP1/BTB/POZ_sf"/>
</dbReference>